<feature type="domain" description="HTH hxlR-type" evidence="4">
    <location>
        <begin position="16"/>
        <end position="114"/>
    </location>
</feature>
<dbReference type="PROSITE" id="PS51118">
    <property type="entry name" value="HTH_HXLR"/>
    <property type="match status" value="1"/>
</dbReference>
<sequence length="121" mass="13456">MPTPKPVPESGQRFSCAVELTLEVIGGKWATVVLAHLKEGAHRYGALRRRIPGVSEKVLVQRLRGLEARGLIERRSDGGRPPEVEYRLTEEGLSLVPVLEALYVWGEQYAARTGVRIELPD</sequence>
<dbReference type="OrthoDB" id="370168at2"/>
<evidence type="ECO:0000259" key="4">
    <source>
        <dbReference type="PROSITE" id="PS51118"/>
    </source>
</evidence>
<dbReference type="InterPro" id="IPR002577">
    <property type="entry name" value="HTH_HxlR"/>
</dbReference>
<keyword evidence="3" id="KW-0804">Transcription</keyword>
<keyword evidence="2" id="KW-0238">DNA-binding</keyword>
<keyword evidence="6" id="KW-1185">Reference proteome</keyword>
<dbReference type="InterPro" id="IPR036388">
    <property type="entry name" value="WH-like_DNA-bd_sf"/>
</dbReference>
<accession>A0A1S2NZ77</accession>
<dbReference type="EMBL" id="MLYP01000071">
    <property type="protein sequence ID" value="OIJ86790.1"/>
    <property type="molecule type" value="Genomic_DNA"/>
</dbReference>
<gene>
    <name evidence="5" type="ORF">BIV24_25560</name>
</gene>
<reference evidence="5 6" key="1">
    <citation type="submission" date="2016-10" db="EMBL/GenBank/DDBJ databases">
        <title>Genome sequence of Streptomyces sp. MUSC 93.</title>
        <authorList>
            <person name="Lee L.-H."/>
            <person name="Ser H.-L."/>
            <person name="Law J.W.-F."/>
        </authorList>
    </citation>
    <scope>NUCLEOTIDE SEQUENCE [LARGE SCALE GENOMIC DNA]</scope>
    <source>
        <strain evidence="5 6">MUSC 93</strain>
    </source>
</reference>
<protein>
    <submittedName>
        <fullName evidence="5">HxlR family transcriptional regulator</fullName>
    </submittedName>
</protein>
<name>A0A1S2NZ77_9ACTN</name>
<dbReference type="PANTHER" id="PTHR33204:SF29">
    <property type="entry name" value="TRANSCRIPTIONAL REGULATOR"/>
    <property type="match status" value="1"/>
</dbReference>
<proteinExistence type="predicted"/>
<evidence type="ECO:0000256" key="1">
    <source>
        <dbReference type="ARBA" id="ARBA00023015"/>
    </source>
</evidence>
<dbReference type="GO" id="GO:0003677">
    <property type="term" value="F:DNA binding"/>
    <property type="evidence" value="ECO:0007669"/>
    <property type="project" value="UniProtKB-KW"/>
</dbReference>
<organism evidence="5 6">
    <name type="scientific">Streptomyces colonosanans</name>
    <dbReference type="NCBI Taxonomy" id="1428652"/>
    <lineage>
        <taxon>Bacteria</taxon>
        <taxon>Bacillati</taxon>
        <taxon>Actinomycetota</taxon>
        <taxon>Actinomycetes</taxon>
        <taxon>Kitasatosporales</taxon>
        <taxon>Streptomycetaceae</taxon>
        <taxon>Streptomyces</taxon>
    </lineage>
</organism>
<evidence type="ECO:0000256" key="3">
    <source>
        <dbReference type="ARBA" id="ARBA00023163"/>
    </source>
</evidence>
<comment type="caution">
    <text evidence="5">The sequence shown here is derived from an EMBL/GenBank/DDBJ whole genome shotgun (WGS) entry which is preliminary data.</text>
</comment>
<keyword evidence="1" id="KW-0805">Transcription regulation</keyword>
<dbReference type="RefSeq" id="WP_071368795.1">
    <property type="nucleotide sequence ID" value="NZ_MLYP01000071.1"/>
</dbReference>
<dbReference type="Proteomes" id="UP000179935">
    <property type="component" value="Unassembled WGS sequence"/>
</dbReference>
<dbReference type="AlphaFoldDB" id="A0A1S2NZ77"/>
<dbReference type="SUPFAM" id="SSF46785">
    <property type="entry name" value="Winged helix' DNA-binding domain"/>
    <property type="match status" value="1"/>
</dbReference>
<dbReference type="STRING" id="1428652.BIV24_25560"/>
<evidence type="ECO:0000313" key="6">
    <source>
        <dbReference type="Proteomes" id="UP000179935"/>
    </source>
</evidence>
<evidence type="ECO:0000313" key="5">
    <source>
        <dbReference type="EMBL" id="OIJ86790.1"/>
    </source>
</evidence>
<dbReference type="PANTHER" id="PTHR33204">
    <property type="entry name" value="TRANSCRIPTIONAL REGULATOR, MARR FAMILY"/>
    <property type="match status" value="1"/>
</dbReference>
<dbReference type="InterPro" id="IPR036390">
    <property type="entry name" value="WH_DNA-bd_sf"/>
</dbReference>
<evidence type="ECO:0000256" key="2">
    <source>
        <dbReference type="ARBA" id="ARBA00023125"/>
    </source>
</evidence>
<dbReference type="Gene3D" id="1.10.10.10">
    <property type="entry name" value="Winged helix-like DNA-binding domain superfamily/Winged helix DNA-binding domain"/>
    <property type="match status" value="1"/>
</dbReference>
<dbReference type="Pfam" id="PF01638">
    <property type="entry name" value="HxlR"/>
    <property type="match status" value="1"/>
</dbReference>